<dbReference type="OrthoDB" id="636138at2759"/>
<dbReference type="PANTHER" id="PTHR31415">
    <property type="entry name" value="OS05G0367900 PROTEIN"/>
    <property type="match status" value="1"/>
</dbReference>
<dbReference type="InterPro" id="IPR044839">
    <property type="entry name" value="NDR1-like"/>
</dbReference>
<keyword evidence="3" id="KW-0812">Transmembrane</keyword>
<keyword evidence="3" id="KW-1133">Transmembrane helix</keyword>
<evidence type="ECO:0000313" key="5">
    <source>
        <dbReference type="Proteomes" id="UP001151287"/>
    </source>
</evidence>
<sequence>MAIKECGHSASKDCCDSGSHCHEDDDCDQRPVLWQLCACIVGIIVLTLFIILIVWLVLRPTKPRFFLKATSVSQLNVTQNFNCLTTVMQVTIAAQNPNNHIGIFYDRLDVYASYIFQQITPPTRLPPTFQRPNDIALWSPYLCGFNVPINPFLGNALYKDILAGYILLHVKIDGRIRWKVGSWISDHYHLFVHCPAVLVTHEAVPFRFQQITQCSVEI</sequence>
<dbReference type="GO" id="GO:0098542">
    <property type="term" value="P:defense response to other organism"/>
    <property type="evidence" value="ECO:0007669"/>
    <property type="project" value="InterPro"/>
</dbReference>
<dbReference type="PANTHER" id="PTHR31415:SF166">
    <property type="entry name" value="LATE EMBRYOGENESIS ABUNDANT (LEA) HYDROXYPROLINE-RICH GLYCOPROTEIN FAMILY"/>
    <property type="match status" value="1"/>
</dbReference>
<dbReference type="AlphaFoldDB" id="A0A9Q0C2T0"/>
<protein>
    <recommendedName>
        <fullName evidence="6">Late embryogenesis abundant protein LEA-2 subgroup domain-containing protein</fullName>
    </recommendedName>
</protein>
<keyword evidence="5" id="KW-1185">Reference proteome</keyword>
<name>A0A9Q0C2T0_9POAL</name>
<comment type="caution">
    <text evidence="4">The sequence shown here is derived from an EMBL/GenBank/DDBJ whole genome shotgun (WGS) entry which is preliminary data.</text>
</comment>
<dbReference type="GO" id="GO:0005886">
    <property type="term" value="C:plasma membrane"/>
    <property type="evidence" value="ECO:0007669"/>
    <property type="project" value="TreeGrafter"/>
</dbReference>
<reference evidence="4" key="1">
    <citation type="journal article" date="2022" name="Cell">
        <title>Repeat-based holocentromeres influence genome architecture and karyotype evolution.</title>
        <authorList>
            <person name="Hofstatter P.G."/>
            <person name="Thangavel G."/>
            <person name="Lux T."/>
            <person name="Neumann P."/>
            <person name="Vondrak T."/>
            <person name="Novak P."/>
            <person name="Zhang M."/>
            <person name="Costa L."/>
            <person name="Castellani M."/>
            <person name="Scott A."/>
            <person name="Toegelov H."/>
            <person name="Fuchs J."/>
            <person name="Mata-Sucre Y."/>
            <person name="Dias Y."/>
            <person name="Vanzela A.L.L."/>
            <person name="Huettel B."/>
            <person name="Almeida C.C.S."/>
            <person name="Simkova H."/>
            <person name="Souza G."/>
            <person name="Pedrosa-Harand A."/>
            <person name="Macas J."/>
            <person name="Mayer K.F.X."/>
            <person name="Houben A."/>
            <person name="Marques A."/>
        </authorList>
    </citation>
    <scope>NUCLEOTIDE SEQUENCE</scope>
    <source>
        <strain evidence="4">RhyBre1mFocal</strain>
    </source>
</reference>
<evidence type="ECO:0000313" key="4">
    <source>
        <dbReference type="EMBL" id="KAJ1686236.1"/>
    </source>
</evidence>
<proteinExistence type="predicted"/>
<evidence type="ECO:0008006" key="6">
    <source>
        <dbReference type="Google" id="ProtNLM"/>
    </source>
</evidence>
<comment type="subcellular location">
    <subcellularLocation>
        <location evidence="1">Membrane</location>
    </subcellularLocation>
</comment>
<dbReference type="Proteomes" id="UP001151287">
    <property type="component" value="Unassembled WGS sequence"/>
</dbReference>
<accession>A0A9Q0C2T0</accession>
<dbReference type="EMBL" id="JAMQYH010000005">
    <property type="protein sequence ID" value="KAJ1686236.1"/>
    <property type="molecule type" value="Genomic_DNA"/>
</dbReference>
<feature type="transmembrane region" description="Helical" evidence="3">
    <location>
        <begin position="32"/>
        <end position="58"/>
    </location>
</feature>
<gene>
    <name evidence="4" type="ORF">LUZ63_017626</name>
</gene>
<evidence type="ECO:0000256" key="3">
    <source>
        <dbReference type="SAM" id="Phobius"/>
    </source>
</evidence>
<evidence type="ECO:0000256" key="1">
    <source>
        <dbReference type="ARBA" id="ARBA00004370"/>
    </source>
</evidence>
<keyword evidence="2 3" id="KW-0472">Membrane</keyword>
<organism evidence="4 5">
    <name type="scientific">Rhynchospora breviuscula</name>
    <dbReference type="NCBI Taxonomy" id="2022672"/>
    <lineage>
        <taxon>Eukaryota</taxon>
        <taxon>Viridiplantae</taxon>
        <taxon>Streptophyta</taxon>
        <taxon>Embryophyta</taxon>
        <taxon>Tracheophyta</taxon>
        <taxon>Spermatophyta</taxon>
        <taxon>Magnoliopsida</taxon>
        <taxon>Liliopsida</taxon>
        <taxon>Poales</taxon>
        <taxon>Cyperaceae</taxon>
        <taxon>Cyperoideae</taxon>
        <taxon>Rhynchosporeae</taxon>
        <taxon>Rhynchospora</taxon>
    </lineage>
</organism>
<dbReference type="GO" id="GO:0009506">
    <property type="term" value="C:plasmodesma"/>
    <property type="evidence" value="ECO:0007669"/>
    <property type="project" value="TreeGrafter"/>
</dbReference>
<evidence type="ECO:0000256" key="2">
    <source>
        <dbReference type="ARBA" id="ARBA00023136"/>
    </source>
</evidence>